<dbReference type="AlphaFoldDB" id="A0A6P2C2M3"/>
<gene>
    <name evidence="1" type="ORF">EAS64_12780</name>
</gene>
<comment type="caution">
    <text evidence="1">The sequence shown here is derived from an EMBL/GenBank/DDBJ whole genome shotgun (WGS) entry which is preliminary data.</text>
</comment>
<dbReference type="Proteomes" id="UP000460272">
    <property type="component" value="Unassembled WGS sequence"/>
</dbReference>
<organism evidence="1 2">
    <name type="scientific">Trebonia kvetii</name>
    <dbReference type="NCBI Taxonomy" id="2480626"/>
    <lineage>
        <taxon>Bacteria</taxon>
        <taxon>Bacillati</taxon>
        <taxon>Actinomycetota</taxon>
        <taxon>Actinomycetes</taxon>
        <taxon>Streptosporangiales</taxon>
        <taxon>Treboniaceae</taxon>
        <taxon>Trebonia</taxon>
    </lineage>
</organism>
<sequence>MSRVQSSTPKQRIAAECARHGPGPLTAGCVALLECRPREVSDNLIVVLGGEHGRNVLDGADGGKAGYWPRVWAARALLHQWDPVATAAITDATHYEAWRVREMAAKVIAAHRVGDALDAVAALRTDPVERVRAAASRAVTLLTAAGA</sequence>
<dbReference type="EMBL" id="RPFW01000002">
    <property type="protein sequence ID" value="TVZ05420.1"/>
    <property type="molecule type" value="Genomic_DNA"/>
</dbReference>
<dbReference type="SUPFAM" id="SSF48371">
    <property type="entry name" value="ARM repeat"/>
    <property type="match status" value="1"/>
</dbReference>
<dbReference type="InterPro" id="IPR016024">
    <property type="entry name" value="ARM-type_fold"/>
</dbReference>
<accession>A0A6P2C2M3</accession>
<dbReference type="InterPro" id="IPR011989">
    <property type="entry name" value="ARM-like"/>
</dbReference>
<evidence type="ECO:0000313" key="1">
    <source>
        <dbReference type="EMBL" id="TVZ05420.1"/>
    </source>
</evidence>
<reference evidence="1 2" key="1">
    <citation type="submission" date="2018-11" db="EMBL/GenBank/DDBJ databases">
        <title>Trebonia kvetii gen.nov., sp.nov., a novel acidophilic actinobacterium, and proposal of the new actinobacterial family Treboniaceae fam. nov.</title>
        <authorList>
            <person name="Rapoport D."/>
            <person name="Sagova-Mareckova M."/>
            <person name="Sedlacek I."/>
            <person name="Provaznik J."/>
            <person name="Kralova S."/>
            <person name="Pavlinic D."/>
            <person name="Benes V."/>
            <person name="Kopecky J."/>
        </authorList>
    </citation>
    <scope>NUCLEOTIDE SEQUENCE [LARGE SCALE GENOMIC DNA]</scope>
    <source>
        <strain evidence="1 2">15Tr583</strain>
    </source>
</reference>
<name>A0A6P2C2M3_9ACTN</name>
<evidence type="ECO:0000313" key="2">
    <source>
        <dbReference type="Proteomes" id="UP000460272"/>
    </source>
</evidence>
<keyword evidence="2" id="KW-1185">Reference proteome</keyword>
<proteinExistence type="predicted"/>
<dbReference type="Gene3D" id="1.25.10.10">
    <property type="entry name" value="Leucine-rich Repeat Variant"/>
    <property type="match status" value="1"/>
</dbReference>
<protein>
    <submittedName>
        <fullName evidence="1">HEAT repeat domain-containing protein</fullName>
    </submittedName>
</protein>
<dbReference type="OrthoDB" id="3386844at2"/>
<dbReference type="RefSeq" id="WP_145853123.1">
    <property type="nucleotide sequence ID" value="NZ_RPFW01000002.1"/>
</dbReference>